<evidence type="ECO:0000259" key="5">
    <source>
        <dbReference type="Pfam" id="PF00884"/>
    </source>
</evidence>
<dbReference type="InterPro" id="IPR017850">
    <property type="entry name" value="Alkaline_phosphatase_core_sf"/>
</dbReference>
<evidence type="ECO:0000256" key="3">
    <source>
        <dbReference type="ARBA" id="ARBA00022801"/>
    </source>
</evidence>
<keyword evidence="3 6" id="KW-0378">Hydrolase</keyword>
<dbReference type="GO" id="GO:0004065">
    <property type="term" value="F:arylsulfatase activity"/>
    <property type="evidence" value="ECO:0007669"/>
    <property type="project" value="TreeGrafter"/>
</dbReference>
<dbReference type="InterPro" id="IPR050738">
    <property type="entry name" value="Sulfatase"/>
</dbReference>
<dbReference type="AlphaFoldDB" id="A0A6I6JMM9"/>
<evidence type="ECO:0000256" key="2">
    <source>
        <dbReference type="ARBA" id="ARBA00022723"/>
    </source>
</evidence>
<dbReference type="PROSITE" id="PS00523">
    <property type="entry name" value="SULFATASE_1"/>
    <property type="match status" value="1"/>
</dbReference>
<dbReference type="Gene3D" id="3.40.720.10">
    <property type="entry name" value="Alkaline Phosphatase, subunit A"/>
    <property type="match status" value="1"/>
</dbReference>
<keyword evidence="7" id="KW-1185">Reference proteome</keyword>
<name>A0A6I6JMM9_9BACT</name>
<keyword evidence="4" id="KW-0106">Calcium</keyword>
<dbReference type="Proteomes" id="UP000428260">
    <property type="component" value="Chromosome"/>
</dbReference>
<dbReference type="EMBL" id="CP046401">
    <property type="protein sequence ID" value="QGY42318.1"/>
    <property type="molecule type" value="Genomic_DNA"/>
</dbReference>
<organism evidence="6 7">
    <name type="scientific">Maribellus comscasis</name>
    <dbReference type="NCBI Taxonomy" id="2681766"/>
    <lineage>
        <taxon>Bacteria</taxon>
        <taxon>Pseudomonadati</taxon>
        <taxon>Bacteroidota</taxon>
        <taxon>Bacteroidia</taxon>
        <taxon>Marinilabiliales</taxon>
        <taxon>Prolixibacteraceae</taxon>
        <taxon>Maribellus</taxon>
    </lineage>
</organism>
<reference evidence="6 7" key="1">
    <citation type="submission" date="2019-11" db="EMBL/GenBank/DDBJ databases">
        <authorList>
            <person name="Zheng R.K."/>
            <person name="Sun C.M."/>
        </authorList>
    </citation>
    <scope>NUCLEOTIDE SEQUENCE [LARGE SCALE GENOMIC DNA]</scope>
    <source>
        <strain evidence="6 7">WC007</strain>
    </source>
</reference>
<keyword evidence="6" id="KW-0808">Transferase</keyword>
<gene>
    <name evidence="6" type="ORF">GM418_01190</name>
</gene>
<evidence type="ECO:0000313" key="6">
    <source>
        <dbReference type="EMBL" id="QGY42318.1"/>
    </source>
</evidence>
<dbReference type="RefSeq" id="WP_158862362.1">
    <property type="nucleotide sequence ID" value="NZ_CP046401.1"/>
</dbReference>
<dbReference type="Gene3D" id="3.30.1120.10">
    <property type="match status" value="1"/>
</dbReference>
<dbReference type="KEGG" id="mcos:GM418_01190"/>
<feature type="domain" description="Sulfatase N-terminal" evidence="5">
    <location>
        <begin position="32"/>
        <end position="381"/>
    </location>
</feature>
<dbReference type="CDD" id="cd16143">
    <property type="entry name" value="ARS_like"/>
    <property type="match status" value="1"/>
</dbReference>
<dbReference type="Pfam" id="PF00884">
    <property type="entry name" value="Sulfatase"/>
    <property type="match status" value="1"/>
</dbReference>
<dbReference type="SUPFAM" id="SSF53649">
    <property type="entry name" value="Alkaline phosphatase-like"/>
    <property type="match status" value="1"/>
</dbReference>
<proteinExistence type="inferred from homology"/>
<dbReference type="PROSITE" id="PS00149">
    <property type="entry name" value="SULFATASE_2"/>
    <property type="match status" value="1"/>
</dbReference>
<evidence type="ECO:0000256" key="1">
    <source>
        <dbReference type="ARBA" id="ARBA00008779"/>
    </source>
</evidence>
<sequence length="493" mass="55249">MKFFTFTTLILTLFVLFLTGCQDKKYNQPERPNVIILLADDMGMGDLGCYNPDSKIPTPAMDALANDGMIFTDAHTNSAVCTPTRYGILTGTYAFRTRLKSGVLWGSSQPLIEEGTATVPALLKKYGYKTAGIGKWHLGLGWQSKEPGVMLTDNWAEDNKKIDYSKAILSGPNNIGFDYYFGIPASLDMPPYLYFENQFAQGIPTEITNEGGRTGLTVPGFRAQNVMPDFTRKAVEYIKNQRNGEPFFLYFPWSAPHTPVVPNDEFRGESKAGKYGDFVVECDKTVEQIVKTLKEKGMYENTLIILTSDNGSSPHGFPIEEEIEYKHNTSNGYKGRKSHSYDGGHRVAFLVSWPEHVKSGTTSDEIVCTTDLYATIADLLGHKMTFGEAHDSYSFLPVIKGKEYDSPIREATIHHSLNGDFSIRKGDWKYIDAKGHGGFAQIREEVPQDSVQLYNVVSDPAETTNVYLRHPDTIEELKTMLDKYKKQGYSRPK</sequence>
<dbReference type="InterPro" id="IPR000917">
    <property type="entry name" value="Sulfatase_N"/>
</dbReference>
<dbReference type="InterPro" id="IPR024607">
    <property type="entry name" value="Sulfatase_CS"/>
</dbReference>
<protein>
    <submittedName>
        <fullName evidence="6">Sulfatase-like hydrolase/transferase</fullName>
    </submittedName>
</protein>
<dbReference type="PANTHER" id="PTHR42693:SF53">
    <property type="entry name" value="ENDO-4-O-SULFATASE"/>
    <property type="match status" value="1"/>
</dbReference>
<evidence type="ECO:0000313" key="7">
    <source>
        <dbReference type="Proteomes" id="UP000428260"/>
    </source>
</evidence>
<dbReference type="GO" id="GO:0046872">
    <property type="term" value="F:metal ion binding"/>
    <property type="evidence" value="ECO:0007669"/>
    <property type="project" value="UniProtKB-KW"/>
</dbReference>
<keyword evidence="2" id="KW-0479">Metal-binding</keyword>
<evidence type="ECO:0000256" key="4">
    <source>
        <dbReference type="ARBA" id="ARBA00022837"/>
    </source>
</evidence>
<comment type="similarity">
    <text evidence="1">Belongs to the sulfatase family.</text>
</comment>
<dbReference type="PANTHER" id="PTHR42693">
    <property type="entry name" value="ARYLSULFATASE FAMILY MEMBER"/>
    <property type="match status" value="1"/>
</dbReference>
<dbReference type="PROSITE" id="PS51257">
    <property type="entry name" value="PROKAR_LIPOPROTEIN"/>
    <property type="match status" value="1"/>
</dbReference>
<dbReference type="GO" id="GO:0016740">
    <property type="term" value="F:transferase activity"/>
    <property type="evidence" value="ECO:0007669"/>
    <property type="project" value="UniProtKB-KW"/>
</dbReference>
<accession>A0A6I6JMM9</accession>